<name>A0A0F9T697_9ZZZZ</name>
<protein>
    <recommendedName>
        <fullName evidence="2">Terminase large subunit gp17-like C-terminal domain-containing protein</fullName>
    </recommendedName>
</protein>
<dbReference type="Gene3D" id="3.30.420.240">
    <property type="match status" value="1"/>
</dbReference>
<dbReference type="SUPFAM" id="SSF52540">
    <property type="entry name" value="P-loop containing nucleoside triphosphate hydrolases"/>
    <property type="match status" value="1"/>
</dbReference>
<dbReference type="AlphaFoldDB" id="A0A0F9T697"/>
<reference evidence="1" key="1">
    <citation type="journal article" date="2015" name="Nature">
        <title>Complex archaea that bridge the gap between prokaryotes and eukaryotes.</title>
        <authorList>
            <person name="Spang A."/>
            <person name="Saw J.H."/>
            <person name="Jorgensen S.L."/>
            <person name="Zaremba-Niedzwiedzka K."/>
            <person name="Martijn J."/>
            <person name="Lind A.E."/>
            <person name="van Eijk R."/>
            <person name="Schleper C."/>
            <person name="Guy L."/>
            <person name="Ettema T.J."/>
        </authorList>
    </citation>
    <scope>NUCLEOTIDE SEQUENCE</scope>
</reference>
<gene>
    <name evidence="1" type="ORF">LCGC14_0430970</name>
</gene>
<sequence length="478" mass="53201">MRPLEAPAVPEVTEGQALLLRSAGRGKPTLWIQEIFNCLLHPLQAQIAESVMKNPRTAVRSCSNSGKSFDAARIALCFLFNYRPSIVITTAPTFRQVESILWREIATAHGSATIKLDGSPKQVGLNLAKDHFAIGLSTDEPERFQGLHSPHILVIADEASGLSEEVYAAIENPLSGGFTRLLLIGNPTRPTGSFRDAFNSPLYKKFHISAFDTPNFTEFNILIEDIRTGAWKDKVGELPYPSLIDPQWVAERFSEWGEGSSLFQVYVLGDFPEAGVNNLFRLSDVEAAMERDLPVGDTKVSAVDVARYGEDFSVFGTRIGNKVFSMKPWSHSKAPESAGRIIREMRLQKPYITVIDAVALGDDVADIVEEDGESLVRFYSGANAIDKVVFGNARAEEYWKLNRKFEEGTIDIPKDDILKAQLLDIRFRYDGKGRYFIESKEEARARGSKSPDRADTLMMLFARAANHKGGPPQTKDYY</sequence>
<accession>A0A0F9T697</accession>
<evidence type="ECO:0008006" key="2">
    <source>
        <dbReference type="Google" id="ProtNLM"/>
    </source>
</evidence>
<dbReference type="InterPro" id="IPR027417">
    <property type="entry name" value="P-loop_NTPase"/>
</dbReference>
<dbReference type="Gene3D" id="3.40.50.300">
    <property type="entry name" value="P-loop containing nucleotide triphosphate hydrolases"/>
    <property type="match status" value="1"/>
</dbReference>
<comment type="caution">
    <text evidence="1">The sequence shown here is derived from an EMBL/GenBank/DDBJ whole genome shotgun (WGS) entry which is preliminary data.</text>
</comment>
<dbReference type="EMBL" id="LAZR01000403">
    <property type="protein sequence ID" value="KKN70402.1"/>
    <property type="molecule type" value="Genomic_DNA"/>
</dbReference>
<evidence type="ECO:0000313" key="1">
    <source>
        <dbReference type="EMBL" id="KKN70402.1"/>
    </source>
</evidence>
<proteinExistence type="predicted"/>
<organism evidence="1">
    <name type="scientific">marine sediment metagenome</name>
    <dbReference type="NCBI Taxonomy" id="412755"/>
    <lineage>
        <taxon>unclassified sequences</taxon>
        <taxon>metagenomes</taxon>
        <taxon>ecological metagenomes</taxon>
    </lineage>
</organism>